<gene>
    <name evidence="1" type="ORF">TcWFU_006614</name>
</gene>
<evidence type="ECO:0000313" key="1">
    <source>
        <dbReference type="EMBL" id="KAL5112353.1"/>
    </source>
</evidence>
<keyword evidence="2" id="KW-1185">Reference proteome</keyword>
<protein>
    <submittedName>
        <fullName evidence="1">Uncharacterized protein</fullName>
    </submittedName>
</protein>
<dbReference type="Proteomes" id="UP001651158">
    <property type="component" value="Unassembled WGS sequence"/>
</dbReference>
<dbReference type="EMBL" id="JAKROA010000001">
    <property type="protein sequence ID" value="KAL5112353.1"/>
    <property type="molecule type" value="Genomic_DNA"/>
</dbReference>
<accession>A0ABR4QRB6</accession>
<proteinExistence type="predicted"/>
<sequence>MPHGHVIILGFQPTATVQRFGSSHRKALHDQPLWSSMTLKQYGSLENCFKALCLALIVSSKLTDAAHFRF</sequence>
<comment type="caution">
    <text evidence="1">The sequence shown here is derived from an EMBL/GenBank/DDBJ whole genome shotgun (WGS) entry which is preliminary data.</text>
</comment>
<name>A0ABR4QRB6_9CEST</name>
<reference evidence="1 2" key="1">
    <citation type="journal article" date="2022" name="Front. Cell. Infect. Microbiol.">
        <title>The Genomes of Two Strains of Taenia crassiceps the Animal Model for the Study of Human Cysticercosis.</title>
        <authorList>
            <person name="Bobes R.J."/>
            <person name="Estrada K."/>
            <person name="Rios-Valencia D.G."/>
            <person name="Calderon-Gallegos A."/>
            <person name="de la Torre P."/>
            <person name="Carrero J.C."/>
            <person name="Sanchez-Flores A."/>
            <person name="Laclette J.P."/>
        </authorList>
    </citation>
    <scope>NUCLEOTIDE SEQUENCE [LARGE SCALE GENOMIC DNA]</scope>
    <source>
        <strain evidence="1">WFUcys</strain>
    </source>
</reference>
<evidence type="ECO:0000313" key="2">
    <source>
        <dbReference type="Proteomes" id="UP001651158"/>
    </source>
</evidence>
<organism evidence="1 2">
    <name type="scientific">Taenia crassiceps</name>
    <dbReference type="NCBI Taxonomy" id="6207"/>
    <lineage>
        <taxon>Eukaryota</taxon>
        <taxon>Metazoa</taxon>
        <taxon>Spiralia</taxon>
        <taxon>Lophotrochozoa</taxon>
        <taxon>Platyhelminthes</taxon>
        <taxon>Cestoda</taxon>
        <taxon>Eucestoda</taxon>
        <taxon>Cyclophyllidea</taxon>
        <taxon>Taeniidae</taxon>
        <taxon>Taenia</taxon>
    </lineage>
</organism>